<dbReference type="CDD" id="cd00342">
    <property type="entry name" value="gram_neg_porins"/>
    <property type="match status" value="1"/>
</dbReference>
<comment type="subunit">
    <text evidence="2">Homotrimer.</text>
</comment>
<dbReference type="SUPFAM" id="SSF56935">
    <property type="entry name" value="Porins"/>
    <property type="match status" value="1"/>
</dbReference>
<evidence type="ECO:0000256" key="10">
    <source>
        <dbReference type="ARBA" id="ARBA00023237"/>
    </source>
</evidence>
<dbReference type="InterPro" id="IPR023614">
    <property type="entry name" value="Porin_dom_sf"/>
</dbReference>
<dbReference type="RefSeq" id="WP_149879768.1">
    <property type="nucleotide sequence ID" value="NZ_CAJUON010000035.1"/>
</dbReference>
<evidence type="ECO:0000256" key="3">
    <source>
        <dbReference type="ARBA" id="ARBA00022448"/>
    </source>
</evidence>
<name>A0A6I3SDS2_9BURK</name>
<evidence type="ECO:0000313" key="12">
    <source>
        <dbReference type="EMBL" id="MTU43770.1"/>
    </source>
</evidence>
<evidence type="ECO:0000259" key="11">
    <source>
        <dbReference type="Pfam" id="PF13609"/>
    </source>
</evidence>
<evidence type="ECO:0000256" key="2">
    <source>
        <dbReference type="ARBA" id="ARBA00011233"/>
    </source>
</evidence>
<keyword evidence="6" id="KW-0732">Signal</keyword>
<comment type="subcellular location">
    <subcellularLocation>
        <location evidence="1">Cell outer membrane</location>
        <topology evidence="1">Multi-pass membrane protein</topology>
    </subcellularLocation>
</comment>
<keyword evidence="7" id="KW-0406">Ion transport</keyword>
<dbReference type="PANTHER" id="PTHR34501">
    <property type="entry name" value="PROTEIN YDDL-RELATED"/>
    <property type="match status" value="1"/>
</dbReference>
<keyword evidence="10" id="KW-0998">Cell outer membrane</keyword>
<evidence type="ECO:0000256" key="7">
    <source>
        <dbReference type="ARBA" id="ARBA00023065"/>
    </source>
</evidence>
<evidence type="ECO:0000256" key="1">
    <source>
        <dbReference type="ARBA" id="ARBA00004571"/>
    </source>
</evidence>
<protein>
    <submittedName>
        <fullName evidence="12">Porin</fullName>
    </submittedName>
</protein>
<evidence type="ECO:0000256" key="6">
    <source>
        <dbReference type="ARBA" id="ARBA00022729"/>
    </source>
</evidence>
<dbReference type="Pfam" id="PF13609">
    <property type="entry name" value="Porin_4"/>
    <property type="match status" value="1"/>
</dbReference>
<organism evidence="12 13">
    <name type="scientific">Parasutterella excrementihominis</name>
    <dbReference type="NCBI Taxonomy" id="487175"/>
    <lineage>
        <taxon>Bacteria</taxon>
        <taxon>Pseudomonadati</taxon>
        <taxon>Pseudomonadota</taxon>
        <taxon>Betaproteobacteria</taxon>
        <taxon>Burkholderiales</taxon>
        <taxon>Sutterellaceae</taxon>
        <taxon>Parasutterella</taxon>
    </lineage>
</organism>
<keyword evidence="4" id="KW-1134">Transmembrane beta strand</keyword>
<evidence type="ECO:0000256" key="8">
    <source>
        <dbReference type="ARBA" id="ARBA00023114"/>
    </source>
</evidence>
<gene>
    <name evidence="12" type="ORF">GMD42_09095</name>
</gene>
<proteinExistence type="predicted"/>
<dbReference type="GO" id="GO:0046930">
    <property type="term" value="C:pore complex"/>
    <property type="evidence" value="ECO:0007669"/>
    <property type="project" value="UniProtKB-KW"/>
</dbReference>
<dbReference type="InterPro" id="IPR002299">
    <property type="entry name" value="Porin_Neis"/>
</dbReference>
<reference evidence="12 13" key="1">
    <citation type="journal article" date="2019" name="Nat. Med.">
        <title>A library of human gut bacterial isolates paired with longitudinal multiomics data enables mechanistic microbiome research.</title>
        <authorList>
            <person name="Poyet M."/>
            <person name="Groussin M."/>
            <person name="Gibbons S.M."/>
            <person name="Avila-Pacheco J."/>
            <person name="Jiang X."/>
            <person name="Kearney S.M."/>
            <person name="Perrotta A.R."/>
            <person name="Berdy B."/>
            <person name="Zhao S."/>
            <person name="Lieberman T.D."/>
            <person name="Swanson P.K."/>
            <person name="Smith M."/>
            <person name="Roesemann S."/>
            <person name="Alexander J.E."/>
            <person name="Rich S.A."/>
            <person name="Livny J."/>
            <person name="Vlamakis H."/>
            <person name="Clish C."/>
            <person name="Bullock K."/>
            <person name="Deik A."/>
            <person name="Scott J."/>
            <person name="Pierce K.A."/>
            <person name="Xavier R.J."/>
            <person name="Alm E.J."/>
        </authorList>
    </citation>
    <scope>NUCLEOTIDE SEQUENCE [LARGE SCALE GENOMIC DNA]</scope>
    <source>
        <strain evidence="12 13">BIOML-A2</strain>
    </source>
</reference>
<dbReference type="GO" id="GO:0034220">
    <property type="term" value="P:monoatomic ion transmembrane transport"/>
    <property type="evidence" value="ECO:0007669"/>
    <property type="project" value="InterPro"/>
</dbReference>
<dbReference type="GO" id="GO:0009279">
    <property type="term" value="C:cell outer membrane"/>
    <property type="evidence" value="ECO:0007669"/>
    <property type="project" value="UniProtKB-SubCell"/>
</dbReference>
<evidence type="ECO:0000313" key="13">
    <source>
        <dbReference type="Proteomes" id="UP000462362"/>
    </source>
</evidence>
<dbReference type="GO" id="GO:0015288">
    <property type="term" value="F:porin activity"/>
    <property type="evidence" value="ECO:0007669"/>
    <property type="project" value="UniProtKB-KW"/>
</dbReference>
<dbReference type="InterPro" id="IPR050298">
    <property type="entry name" value="Gram-neg_bact_OMP"/>
</dbReference>
<dbReference type="PANTHER" id="PTHR34501:SF9">
    <property type="entry name" value="MAJOR OUTER MEMBRANE PROTEIN P.IA"/>
    <property type="match status" value="1"/>
</dbReference>
<dbReference type="Gene3D" id="2.40.160.10">
    <property type="entry name" value="Porin"/>
    <property type="match status" value="1"/>
</dbReference>
<evidence type="ECO:0000256" key="5">
    <source>
        <dbReference type="ARBA" id="ARBA00022692"/>
    </source>
</evidence>
<keyword evidence="5" id="KW-0812">Transmembrane</keyword>
<accession>A0A6I3SDS2</accession>
<dbReference type="InterPro" id="IPR001702">
    <property type="entry name" value="Porin_Gram-ve"/>
</dbReference>
<dbReference type="InterPro" id="IPR033900">
    <property type="entry name" value="Gram_neg_porin_domain"/>
</dbReference>
<dbReference type="Proteomes" id="UP000462362">
    <property type="component" value="Unassembled WGS sequence"/>
</dbReference>
<evidence type="ECO:0000256" key="4">
    <source>
        <dbReference type="ARBA" id="ARBA00022452"/>
    </source>
</evidence>
<keyword evidence="3" id="KW-0813">Transport</keyword>
<dbReference type="PRINTS" id="PR00182">
    <property type="entry name" value="ECOLNEIPORIN"/>
</dbReference>
<keyword evidence="8" id="KW-0626">Porin</keyword>
<dbReference type="PRINTS" id="PR00184">
    <property type="entry name" value="NEISSPPORIN"/>
</dbReference>
<sequence>MKKTLIAMGVLGAFSSLAFAASNVTLYGVIEEGVMVSKAKHKDTTVQMKSGFDQGPRWGIKGVEDLGNGYNVGFILEQGFSADTGAEGTAGKAFNRESFMYVNGGFGKLGVGRTGALSSGAQSNQILTGWALGTGYMMSAWNSMTTGTLRMDNAVAYNTPSFDGFSLHAMYSNGIVEDTAKWSENNHYYGIGAKYQANAIRSSLIFEAIDNKGAAADVYPASSANKRVFLINYGLEYNLGSWTPMFAYQWFNQDEGKKTHQFGLSAKVGVAGGDVLVGGRYLFGHDESVTTGTDKVRAWNVGAAYVYPLSKRTAIKAYAGYADSSKAWADKPDTSYNGYAVILGLRHSF</sequence>
<feature type="domain" description="Porin" evidence="11">
    <location>
        <begin position="10"/>
        <end position="325"/>
    </location>
</feature>
<dbReference type="AlphaFoldDB" id="A0A6I3SDS2"/>
<evidence type="ECO:0000256" key="9">
    <source>
        <dbReference type="ARBA" id="ARBA00023136"/>
    </source>
</evidence>
<dbReference type="EMBL" id="WNCL01000028">
    <property type="protein sequence ID" value="MTU43770.1"/>
    <property type="molecule type" value="Genomic_DNA"/>
</dbReference>
<comment type="caution">
    <text evidence="12">The sequence shown here is derived from an EMBL/GenBank/DDBJ whole genome shotgun (WGS) entry which is preliminary data.</text>
</comment>
<keyword evidence="9" id="KW-0472">Membrane</keyword>